<keyword evidence="2 3" id="KW-0349">Heme</keyword>
<evidence type="ECO:0000256" key="2">
    <source>
        <dbReference type="PIRSR" id="PIRSR602401-1"/>
    </source>
</evidence>
<dbReference type="InterPro" id="IPR017972">
    <property type="entry name" value="Cyt_P450_CS"/>
</dbReference>
<dbReference type="GO" id="GO:0006707">
    <property type="term" value="P:cholesterol catabolic process"/>
    <property type="evidence" value="ECO:0007669"/>
    <property type="project" value="TreeGrafter"/>
</dbReference>
<dbReference type="Gene3D" id="1.10.630.10">
    <property type="entry name" value="Cytochrome P450"/>
    <property type="match status" value="1"/>
</dbReference>
<dbReference type="PANTHER" id="PTHR46696">
    <property type="entry name" value="P450, PUTATIVE (EUROFUNG)-RELATED"/>
    <property type="match status" value="1"/>
</dbReference>
<keyword evidence="2 3" id="KW-0408">Iron</keyword>
<feature type="binding site" description="axial binding residue" evidence="2">
    <location>
        <position position="372"/>
    </location>
    <ligand>
        <name>heme</name>
        <dbReference type="ChEBI" id="CHEBI:30413"/>
    </ligand>
    <ligandPart>
        <name>Fe</name>
        <dbReference type="ChEBI" id="CHEBI:18248"/>
    </ligandPart>
</feature>
<dbReference type="AlphaFoldDB" id="A0A7X5U2A1"/>
<evidence type="ECO:0000313" key="5">
    <source>
        <dbReference type="Proteomes" id="UP000547444"/>
    </source>
</evidence>
<dbReference type="PRINTS" id="PR00385">
    <property type="entry name" value="P450"/>
</dbReference>
<dbReference type="InterPro" id="IPR036396">
    <property type="entry name" value="Cyt_P450_sf"/>
</dbReference>
<keyword evidence="3" id="KW-0503">Monooxygenase</keyword>
<keyword evidence="3" id="KW-0560">Oxidoreductase</keyword>
<dbReference type="SUPFAM" id="SSF48264">
    <property type="entry name" value="Cytochrome P450"/>
    <property type="match status" value="1"/>
</dbReference>
<accession>A0A7X5U2A1</accession>
<proteinExistence type="inferred from homology"/>
<protein>
    <submittedName>
        <fullName evidence="4">Cytochrome P450</fullName>
    </submittedName>
</protein>
<comment type="caution">
    <text evidence="4">The sequence shown here is derived from an EMBL/GenBank/DDBJ whole genome shotgun (WGS) entry which is preliminary data.</text>
</comment>
<evidence type="ECO:0000256" key="3">
    <source>
        <dbReference type="RuleBase" id="RU000461"/>
    </source>
</evidence>
<dbReference type="InterPro" id="IPR002401">
    <property type="entry name" value="Cyt_P450_E_grp-I"/>
</dbReference>
<dbReference type="PROSITE" id="PS00086">
    <property type="entry name" value="CYTOCHROME_P450"/>
    <property type="match status" value="1"/>
</dbReference>
<comment type="similarity">
    <text evidence="1 3">Belongs to the cytochrome P450 family.</text>
</comment>
<dbReference type="InterPro" id="IPR001128">
    <property type="entry name" value="Cyt_P450"/>
</dbReference>
<name>A0A7X5U2A1_9MYCO</name>
<dbReference type="EMBL" id="JAANOW010000002">
    <property type="protein sequence ID" value="NIH97102.1"/>
    <property type="molecule type" value="Genomic_DNA"/>
</dbReference>
<dbReference type="GO" id="GO:0005506">
    <property type="term" value="F:iron ion binding"/>
    <property type="evidence" value="ECO:0007669"/>
    <property type="project" value="InterPro"/>
</dbReference>
<dbReference type="PANTHER" id="PTHR46696:SF1">
    <property type="entry name" value="CYTOCHROME P450 YJIB-RELATED"/>
    <property type="match status" value="1"/>
</dbReference>
<gene>
    <name evidence="4" type="ORF">FHU31_004092</name>
</gene>
<comment type="cofactor">
    <cofactor evidence="2">
        <name>heme</name>
        <dbReference type="ChEBI" id="CHEBI:30413"/>
    </cofactor>
</comment>
<keyword evidence="2 3" id="KW-0479">Metal-binding</keyword>
<dbReference type="PRINTS" id="PR00463">
    <property type="entry name" value="EP450I"/>
</dbReference>
<dbReference type="GO" id="GO:0036199">
    <property type="term" value="F:cholest-4-en-3-one 26-monooxygenase activity"/>
    <property type="evidence" value="ECO:0007669"/>
    <property type="project" value="TreeGrafter"/>
</dbReference>
<dbReference type="GO" id="GO:0020037">
    <property type="term" value="F:heme binding"/>
    <property type="evidence" value="ECO:0007669"/>
    <property type="project" value="InterPro"/>
</dbReference>
<dbReference type="GO" id="GO:0008395">
    <property type="term" value="F:steroid hydroxylase activity"/>
    <property type="evidence" value="ECO:0007669"/>
    <property type="project" value="TreeGrafter"/>
</dbReference>
<dbReference type="Proteomes" id="UP000547444">
    <property type="component" value="Unassembled WGS sequence"/>
</dbReference>
<dbReference type="RefSeq" id="WP_167161860.1">
    <property type="nucleotide sequence ID" value="NZ_JAANOW010000002.1"/>
</dbReference>
<evidence type="ECO:0000313" key="4">
    <source>
        <dbReference type="EMBL" id="NIH97102.1"/>
    </source>
</evidence>
<organism evidence="4 5">
    <name type="scientific">Mycolicibacterium fluoranthenivorans</name>
    <dbReference type="NCBI Taxonomy" id="258505"/>
    <lineage>
        <taxon>Bacteria</taxon>
        <taxon>Bacillati</taxon>
        <taxon>Actinomycetota</taxon>
        <taxon>Actinomycetes</taxon>
        <taxon>Mycobacteriales</taxon>
        <taxon>Mycobacteriaceae</taxon>
        <taxon>Mycolicibacterium</taxon>
    </lineage>
</organism>
<evidence type="ECO:0000256" key="1">
    <source>
        <dbReference type="ARBA" id="ARBA00010617"/>
    </source>
</evidence>
<keyword evidence="5" id="KW-1185">Reference proteome</keyword>
<sequence>MNDAPVQPVADHPNFWTVAGYETVGTVLRDPLLYDGQPFPDHDVPVMSAMRPEPHKRVRSAVQGMFTRRALEHLSEFVTAQATQRTTALVARGGGELMSEWANPIPLSVIATIFGFPTAADDLARLHRFGDAAVRLAIPYGGPGRPLPRGLRDRWRLLTGLAAAAPVAARLAWRLPKHERTRLARIPNPLIERVGYPRTGLATHPHLARSIMDFNLEVLDIFTEHLTNGGDAIVDALVGPYRRGELGMVEILASALQILVAGYETTASTLASAVHRLTTEPTLIPRIRDDQEFLEAFIEEVLRLDAPLQRTLRRTTAPTELGGVELPANAQLIVMLGAANVDTARYPDAERFDPQRPDVHRHLAFGSGIHTCIGAPLARLEARIALRAFVDRVDSVELEPSCPPIRLDDKDVGMWGFTALPVRVRPRVPAGAS</sequence>
<reference evidence="4 5" key="1">
    <citation type="submission" date="2020-03" db="EMBL/GenBank/DDBJ databases">
        <title>Sequencing the genomes of 1000 actinobacteria strains.</title>
        <authorList>
            <person name="Klenk H.-P."/>
        </authorList>
    </citation>
    <scope>NUCLEOTIDE SEQUENCE [LARGE SCALE GENOMIC DNA]</scope>
    <source>
        <strain evidence="4 5">DSM 44556</strain>
    </source>
</reference>
<dbReference type="Pfam" id="PF00067">
    <property type="entry name" value="p450"/>
    <property type="match status" value="1"/>
</dbReference>